<reference evidence="8 9" key="1">
    <citation type="journal article" date="2018" name="Biotechnol. Biofuels">
        <title>Integrative visual omics of the white-rot fungus Polyporus brumalis exposes the biotechnological potential of its oxidative enzymes for delignifying raw plant biomass.</title>
        <authorList>
            <person name="Miyauchi S."/>
            <person name="Rancon A."/>
            <person name="Drula E."/>
            <person name="Hage H."/>
            <person name="Chaduli D."/>
            <person name="Favel A."/>
            <person name="Grisel S."/>
            <person name="Henrissat B."/>
            <person name="Herpoel-Gimbert I."/>
            <person name="Ruiz-Duenas F.J."/>
            <person name="Chevret D."/>
            <person name="Hainaut M."/>
            <person name="Lin J."/>
            <person name="Wang M."/>
            <person name="Pangilinan J."/>
            <person name="Lipzen A."/>
            <person name="Lesage-Meessen L."/>
            <person name="Navarro D."/>
            <person name="Riley R."/>
            <person name="Grigoriev I.V."/>
            <person name="Zhou S."/>
            <person name="Raouche S."/>
            <person name="Rosso M.N."/>
        </authorList>
    </citation>
    <scope>NUCLEOTIDE SEQUENCE [LARGE SCALE GENOMIC DNA]</scope>
    <source>
        <strain evidence="8 9">BRFM 1820</strain>
    </source>
</reference>
<dbReference type="InterPro" id="IPR036259">
    <property type="entry name" value="MFS_trans_sf"/>
</dbReference>
<feature type="transmembrane region" description="Helical" evidence="6">
    <location>
        <begin position="211"/>
        <end position="232"/>
    </location>
</feature>
<evidence type="ECO:0000256" key="2">
    <source>
        <dbReference type="ARBA" id="ARBA00022448"/>
    </source>
</evidence>
<dbReference type="InterPro" id="IPR011701">
    <property type="entry name" value="MFS"/>
</dbReference>
<feature type="transmembrane region" description="Helical" evidence="6">
    <location>
        <begin position="376"/>
        <end position="400"/>
    </location>
</feature>
<dbReference type="SUPFAM" id="SSF103473">
    <property type="entry name" value="MFS general substrate transporter"/>
    <property type="match status" value="1"/>
</dbReference>
<comment type="subcellular location">
    <subcellularLocation>
        <location evidence="1">Membrane</location>
        <topology evidence="1">Multi-pass membrane protein</topology>
    </subcellularLocation>
</comment>
<keyword evidence="2" id="KW-0813">Transport</keyword>
<organism evidence="8 9">
    <name type="scientific">Lentinus brumalis</name>
    <dbReference type="NCBI Taxonomy" id="2498619"/>
    <lineage>
        <taxon>Eukaryota</taxon>
        <taxon>Fungi</taxon>
        <taxon>Dikarya</taxon>
        <taxon>Basidiomycota</taxon>
        <taxon>Agaricomycotina</taxon>
        <taxon>Agaricomycetes</taxon>
        <taxon>Polyporales</taxon>
        <taxon>Polyporaceae</taxon>
        <taxon>Lentinus</taxon>
    </lineage>
</organism>
<feature type="transmembrane region" description="Helical" evidence="6">
    <location>
        <begin position="47"/>
        <end position="64"/>
    </location>
</feature>
<feature type="transmembrane region" description="Helical" evidence="6">
    <location>
        <begin position="443"/>
        <end position="466"/>
    </location>
</feature>
<feature type="transmembrane region" description="Helical" evidence="6">
    <location>
        <begin position="177"/>
        <end position="199"/>
    </location>
</feature>
<dbReference type="Gene3D" id="1.20.1250.20">
    <property type="entry name" value="MFS general substrate transporter like domains"/>
    <property type="match status" value="2"/>
</dbReference>
<dbReference type="AlphaFoldDB" id="A0A371CKF2"/>
<evidence type="ECO:0000256" key="1">
    <source>
        <dbReference type="ARBA" id="ARBA00004141"/>
    </source>
</evidence>
<evidence type="ECO:0000256" key="6">
    <source>
        <dbReference type="SAM" id="Phobius"/>
    </source>
</evidence>
<feature type="transmembrane region" description="Helical" evidence="6">
    <location>
        <begin position="147"/>
        <end position="165"/>
    </location>
</feature>
<feature type="transmembrane region" description="Helical" evidence="6">
    <location>
        <begin position="319"/>
        <end position="339"/>
    </location>
</feature>
<dbReference type="OrthoDB" id="2985014at2759"/>
<name>A0A371CKF2_9APHY</name>
<keyword evidence="3 6" id="KW-0812">Transmembrane</keyword>
<dbReference type="PROSITE" id="PS50850">
    <property type="entry name" value="MFS"/>
    <property type="match status" value="1"/>
</dbReference>
<dbReference type="PANTHER" id="PTHR43791">
    <property type="entry name" value="PERMEASE-RELATED"/>
    <property type="match status" value="1"/>
</dbReference>
<sequence length="506" mass="55426">MSSSDRDQEAIEVADEKSISHFEYAPAVLDVASRDAPPHLAKLWRKLDLLVLPIISIIYFLFSLDRYSIGNARVAGMQNALHITDEQYSIALTAQLLPQMLVQIPSNHMLIVVGPRIVMPSMILCGGVVCALQGFMTNFAGLVTCRFFMGFFQGGLLPGVSLYLASFYPRRKLQLRIAIMHSALACASAFSGLLSAAIIHMDGIANKPGWAWIFLLEGLFIVVIALLAFFLLPDSPTTALSFKDSEKALIADALQEDGILVQGAARGRFWTEFRLIFTQPHIILLVLVDMFYDSTLSSLGTFLPSIVTSLGYEGSVAQLMTVPPFAVSGVLAILTALVADRYAVRGMTMIILGTMATIGFALFLRKSTFLSYENGTRYGSLFLIVPGVFCIGPPLGAWIANNTAPLVRRATALALASTIRNIGSIVSMWLFGSISAPPRYTSATITLLVFQVGTVVCVAGALVHVWRENKRKARMRIEWRASQGMTGEPPREVPVRNESIWFEYVM</sequence>
<dbReference type="GO" id="GO:0022857">
    <property type="term" value="F:transmembrane transporter activity"/>
    <property type="evidence" value="ECO:0007669"/>
    <property type="project" value="InterPro"/>
</dbReference>
<keyword evidence="4 6" id="KW-1133">Transmembrane helix</keyword>
<evidence type="ECO:0000256" key="5">
    <source>
        <dbReference type="ARBA" id="ARBA00023136"/>
    </source>
</evidence>
<dbReference type="PANTHER" id="PTHR43791:SF85">
    <property type="entry name" value="TRANSPORTER, PUTATIVE (AFU_ORTHOLOGUE AFUA_6G00710)-RELATED"/>
    <property type="match status" value="1"/>
</dbReference>
<evidence type="ECO:0000313" key="9">
    <source>
        <dbReference type="Proteomes" id="UP000256964"/>
    </source>
</evidence>
<dbReference type="STRING" id="139420.A0A371CKF2"/>
<dbReference type="Pfam" id="PF07690">
    <property type="entry name" value="MFS_1"/>
    <property type="match status" value="1"/>
</dbReference>
<evidence type="ECO:0000256" key="3">
    <source>
        <dbReference type="ARBA" id="ARBA00022692"/>
    </source>
</evidence>
<proteinExistence type="predicted"/>
<accession>A0A371CKF2</accession>
<dbReference type="GO" id="GO:0016020">
    <property type="term" value="C:membrane"/>
    <property type="evidence" value="ECO:0007669"/>
    <property type="project" value="UniProtKB-SubCell"/>
</dbReference>
<keyword evidence="5 6" id="KW-0472">Membrane</keyword>
<gene>
    <name evidence="8" type="ORF">OH76DRAFT_1365709</name>
</gene>
<feature type="domain" description="Major facilitator superfamily (MFS) profile" evidence="7">
    <location>
        <begin position="51"/>
        <end position="472"/>
    </location>
</feature>
<evidence type="ECO:0000313" key="8">
    <source>
        <dbReference type="EMBL" id="RDX40758.1"/>
    </source>
</evidence>
<dbReference type="InterPro" id="IPR020846">
    <property type="entry name" value="MFS_dom"/>
</dbReference>
<keyword evidence="9" id="KW-1185">Reference proteome</keyword>
<feature type="transmembrane region" description="Helical" evidence="6">
    <location>
        <begin position="117"/>
        <end position="135"/>
    </location>
</feature>
<dbReference type="EMBL" id="KZ857538">
    <property type="protein sequence ID" value="RDX40758.1"/>
    <property type="molecule type" value="Genomic_DNA"/>
</dbReference>
<feature type="transmembrane region" description="Helical" evidence="6">
    <location>
        <begin position="346"/>
        <end position="364"/>
    </location>
</feature>
<dbReference type="Proteomes" id="UP000256964">
    <property type="component" value="Unassembled WGS sequence"/>
</dbReference>
<feature type="transmembrane region" description="Helical" evidence="6">
    <location>
        <begin position="412"/>
        <end position="431"/>
    </location>
</feature>
<protein>
    <submittedName>
        <fullName evidence="8">MFS general substrate transporter</fullName>
    </submittedName>
</protein>
<evidence type="ECO:0000259" key="7">
    <source>
        <dbReference type="PROSITE" id="PS50850"/>
    </source>
</evidence>
<evidence type="ECO:0000256" key="4">
    <source>
        <dbReference type="ARBA" id="ARBA00022989"/>
    </source>
</evidence>